<keyword evidence="2" id="KW-1185">Reference proteome</keyword>
<dbReference type="InterPro" id="IPR025114">
    <property type="entry name" value="D27-like_C"/>
</dbReference>
<dbReference type="FunCoup" id="A0A6I9S3P4">
    <property type="interactions" value="1320"/>
</dbReference>
<organism evidence="2 3">
    <name type="scientific">Elaeis guineensis var. tenera</name>
    <name type="common">Oil palm</name>
    <dbReference type="NCBI Taxonomy" id="51953"/>
    <lineage>
        <taxon>Eukaryota</taxon>
        <taxon>Viridiplantae</taxon>
        <taxon>Streptophyta</taxon>
        <taxon>Embryophyta</taxon>
        <taxon>Tracheophyta</taxon>
        <taxon>Spermatophyta</taxon>
        <taxon>Magnoliopsida</taxon>
        <taxon>Liliopsida</taxon>
        <taxon>Arecaceae</taxon>
        <taxon>Arecoideae</taxon>
        <taxon>Cocoseae</taxon>
        <taxon>Elaeidinae</taxon>
        <taxon>Elaeis</taxon>
    </lineage>
</organism>
<evidence type="ECO:0000259" key="1">
    <source>
        <dbReference type="Pfam" id="PF13225"/>
    </source>
</evidence>
<evidence type="ECO:0000313" key="3">
    <source>
        <dbReference type="RefSeq" id="XP_010932838.1"/>
    </source>
</evidence>
<dbReference type="GO" id="GO:0005506">
    <property type="term" value="F:iron ion binding"/>
    <property type="evidence" value="ECO:0007669"/>
    <property type="project" value="InterPro"/>
</dbReference>
<dbReference type="GO" id="GO:1901601">
    <property type="term" value="P:strigolactone biosynthetic process"/>
    <property type="evidence" value="ECO:0007669"/>
    <property type="project" value="TreeGrafter"/>
</dbReference>
<protein>
    <submittedName>
        <fullName evidence="3">Beta-carotene isomerase D27, chloroplastic</fullName>
    </submittedName>
</protein>
<dbReference type="PANTHER" id="PTHR33591:SF1">
    <property type="entry name" value="BETA-CAROTENE ISOMERASE D27, CHLOROPLASTIC"/>
    <property type="match status" value="1"/>
</dbReference>
<evidence type="ECO:0000313" key="2">
    <source>
        <dbReference type="Proteomes" id="UP000504607"/>
    </source>
</evidence>
<dbReference type="OrthoDB" id="416096at2759"/>
<dbReference type="PANTHER" id="PTHR33591">
    <property type="entry name" value="BETA-CAROTENE ISOMERASE D27"/>
    <property type="match status" value="1"/>
</dbReference>
<dbReference type="GO" id="GO:0016859">
    <property type="term" value="F:cis-trans isomerase activity"/>
    <property type="evidence" value="ECO:0007669"/>
    <property type="project" value="TreeGrafter"/>
</dbReference>
<accession>A0A6I9S3P4</accession>
<gene>
    <name evidence="3" type="primary">LOC105053408</name>
</gene>
<dbReference type="RefSeq" id="XP_073101319.1">
    <property type="nucleotide sequence ID" value="XM_073245218.1"/>
</dbReference>
<dbReference type="AlphaFoldDB" id="A0A6I9S3P4"/>
<dbReference type="RefSeq" id="XP_010932838.1">
    <property type="nucleotide sequence ID" value="XM_010934536.3"/>
</dbReference>
<proteinExistence type="predicted"/>
<name>A0A6I9S3P4_ELAGV</name>
<dbReference type="Pfam" id="PF13225">
    <property type="entry name" value="D27-like_C"/>
    <property type="match status" value="1"/>
</dbReference>
<sequence length="264" mass="29467">MGSSLLLFPYGGVRALPTKGKPVQRTESGHPVPAFKLKPPSLVVAVMVEPRKVVGGMAAVEEKTVYKDNWFGRLAIHHLSDSLQVTTGMGNKKKGYESLVEAASMVMRSYDAKRQQELVIQSLNKAFPGFILKMIKFLLPPSKFAREYFATFTTIFFSWLVGCCEVRESEVQGKMEKNVVYISKCRFLESTNCVGMCTNLCKIPSQRFIKDSLGMPVNMVPNFEDMSCEMIFGQHPPEDDPALKQPCYRTSCTAKQIHGVNCSS</sequence>
<dbReference type="Proteomes" id="UP000504607">
    <property type="component" value="Chromosome 10"/>
</dbReference>
<feature type="domain" description="Beta-carotene isomerase D27-like C-terminal" evidence="1">
    <location>
        <begin position="159"/>
        <end position="238"/>
    </location>
</feature>
<dbReference type="InterPro" id="IPR038938">
    <property type="entry name" value="D27-like"/>
</dbReference>
<reference evidence="3" key="1">
    <citation type="submission" date="2025-08" db="UniProtKB">
        <authorList>
            <consortium name="RefSeq"/>
        </authorList>
    </citation>
    <scope>IDENTIFICATION</scope>
</reference>
<dbReference type="GO" id="GO:0009536">
    <property type="term" value="C:plastid"/>
    <property type="evidence" value="ECO:0007669"/>
    <property type="project" value="TreeGrafter"/>
</dbReference>
<keyword evidence="3" id="KW-0413">Isomerase</keyword>
<dbReference type="InParanoid" id="A0A6I9S3P4"/>
<dbReference type="GeneID" id="105053408"/>